<evidence type="ECO:0000313" key="3">
    <source>
        <dbReference type="EMBL" id="TXS93031.1"/>
    </source>
</evidence>
<feature type="coiled-coil region" evidence="1">
    <location>
        <begin position="626"/>
        <end position="660"/>
    </location>
</feature>
<dbReference type="SUPFAM" id="SSF58113">
    <property type="entry name" value="Apolipoprotein A-I"/>
    <property type="match status" value="1"/>
</dbReference>
<keyword evidence="4" id="KW-1185">Reference proteome</keyword>
<accession>A0A5C9A0U2</accession>
<sequence>MNRLPFFLVTLVGAAIVVWVAARFVGVNGLALAVTALIALAYTAGVLELWRFRQATGTLATALALPPGQVGEPSTWLAGLDPNLREAARGRLEGQPSHLPGPVLTPYLVGLLVMLGLLGTFFGMVDTLSGAVGALQGSTELDAIRAGLAAPIAGLGVAFGTSVAGIAASACLGLLSVLCRRERLLAGRALDTFAHDVFPDQHLERRRQAAFDSLQAQSAAVPAVVERLDALVDRLARLGTELGDTLERNQQQLYGALREDFSRLGEEVGSSLKSSLAESGRMAGEGIRPSMEAAVSALAEHSEATRQQLASLAREQAEVLSEQFTSATNEVHAALTAAGERQGEANGSLAQRIGEGIEQVAREQQARQREQGDQLQEQFQGVFNRMGEMAAAREAAETRWLVQHEERLQALLEQTAGAFDGLANKESERAAATQDRLQALLEQSANAFDGLADRESERAAATQERLQALETVLQEHRAATASADAERLARQEQALGELMTQSAASIAALRDAEGERTVELLDRLQTLQNALQAQGERAESVEAQRLEQQDAQLQAILETTTTQLSALRDAEAGRAEVAAERLQALEGVAAQHLAELGASLEAPLTRLIETASETPKAAAEVIAKLREELSNNVARDNQLLEEREQLLERLQSLMGSLENSAAGQYDVVQSAVSRSAETLAELGEHIGSQVHDGVERLSGLAVDVAGSAGEVASLGEAFRAAVGQFSDANQSLIDGLERMEQAMERSGARSDEQLGYYVAQAREIIDHSVLSQKEIIEELRQLGGQQQLFEPEAAQ</sequence>
<protein>
    <submittedName>
        <fullName evidence="3">DUF802 domain-containing protein</fullName>
    </submittedName>
</protein>
<keyword evidence="2" id="KW-0472">Membrane</keyword>
<feature type="transmembrane region" description="Helical" evidence="2">
    <location>
        <begin position="31"/>
        <end position="50"/>
    </location>
</feature>
<dbReference type="Proteomes" id="UP000321039">
    <property type="component" value="Unassembled WGS sequence"/>
</dbReference>
<feature type="transmembrane region" description="Helical" evidence="2">
    <location>
        <begin position="107"/>
        <end position="132"/>
    </location>
</feature>
<proteinExistence type="predicted"/>
<name>A0A5C9A0U2_9GAMM</name>
<dbReference type="EMBL" id="VRZA01000004">
    <property type="protein sequence ID" value="TXS93031.1"/>
    <property type="molecule type" value="Genomic_DNA"/>
</dbReference>
<feature type="coiled-coil region" evidence="1">
    <location>
        <begin position="423"/>
        <end position="479"/>
    </location>
</feature>
<keyword evidence="2" id="KW-1133">Transmembrane helix</keyword>
<dbReference type="RefSeq" id="WP_148069032.1">
    <property type="nucleotide sequence ID" value="NZ_VRZA01000004.1"/>
</dbReference>
<comment type="caution">
    <text evidence="3">The sequence shown here is derived from an EMBL/GenBank/DDBJ whole genome shotgun (WGS) entry which is preliminary data.</text>
</comment>
<dbReference type="AlphaFoldDB" id="A0A5C9A0U2"/>
<organism evidence="3 4">
    <name type="scientific">Parahaliea maris</name>
    <dbReference type="NCBI Taxonomy" id="2716870"/>
    <lineage>
        <taxon>Bacteria</taxon>
        <taxon>Pseudomonadati</taxon>
        <taxon>Pseudomonadota</taxon>
        <taxon>Gammaproteobacteria</taxon>
        <taxon>Cellvibrionales</taxon>
        <taxon>Halieaceae</taxon>
        <taxon>Parahaliea</taxon>
    </lineage>
</organism>
<evidence type="ECO:0000256" key="1">
    <source>
        <dbReference type="SAM" id="Coils"/>
    </source>
</evidence>
<feature type="transmembrane region" description="Helical" evidence="2">
    <location>
        <begin position="152"/>
        <end position="178"/>
    </location>
</feature>
<feature type="transmembrane region" description="Helical" evidence="2">
    <location>
        <begin position="7"/>
        <end position="25"/>
    </location>
</feature>
<gene>
    <name evidence="3" type="ORF">FV139_13865</name>
</gene>
<evidence type="ECO:0000313" key="4">
    <source>
        <dbReference type="Proteomes" id="UP000321039"/>
    </source>
</evidence>
<feature type="coiled-coil region" evidence="1">
    <location>
        <begin position="524"/>
        <end position="563"/>
    </location>
</feature>
<reference evidence="3 4" key="1">
    <citation type="submission" date="2019-08" db="EMBL/GenBank/DDBJ databases">
        <title>Parahaliea maris sp. nov., isolated from the surface seawater.</title>
        <authorList>
            <person name="Liu Y."/>
        </authorList>
    </citation>
    <scope>NUCLEOTIDE SEQUENCE [LARGE SCALE GENOMIC DNA]</scope>
    <source>
        <strain evidence="3 4">HSLHS9</strain>
    </source>
</reference>
<keyword evidence="2" id="KW-0812">Transmembrane</keyword>
<evidence type="ECO:0000256" key="2">
    <source>
        <dbReference type="SAM" id="Phobius"/>
    </source>
</evidence>
<keyword evidence="1" id="KW-0175">Coiled coil</keyword>